<comment type="caution">
    <text evidence="1">The sequence shown here is derived from an EMBL/GenBank/DDBJ whole genome shotgun (WGS) entry which is preliminary data.</text>
</comment>
<evidence type="ECO:0000313" key="2">
    <source>
        <dbReference type="Proteomes" id="UP000324748"/>
    </source>
</evidence>
<proteinExistence type="predicted"/>
<accession>A0A5B0MP41</accession>
<dbReference type="Proteomes" id="UP000324748">
    <property type="component" value="Unassembled WGS sequence"/>
</dbReference>
<name>A0A5B0MP41_PUCGR</name>
<protein>
    <submittedName>
        <fullName evidence="1">Uncharacterized protein</fullName>
    </submittedName>
</protein>
<keyword evidence="2" id="KW-1185">Reference proteome</keyword>
<organism evidence="1 2">
    <name type="scientific">Puccinia graminis f. sp. tritici</name>
    <dbReference type="NCBI Taxonomy" id="56615"/>
    <lineage>
        <taxon>Eukaryota</taxon>
        <taxon>Fungi</taxon>
        <taxon>Dikarya</taxon>
        <taxon>Basidiomycota</taxon>
        <taxon>Pucciniomycotina</taxon>
        <taxon>Pucciniomycetes</taxon>
        <taxon>Pucciniales</taxon>
        <taxon>Pucciniaceae</taxon>
        <taxon>Puccinia</taxon>
    </lineage>
</organism>
<reference evidence="1 2" key="1">
    <citation type="submission" date="2019-05" db="EMBL/GenBank/DDBJ databases">
        <title>Emergence of the Ug99 lineage of the wheat stem rust pathogen through somatic hybridization.</title>
        <authorList>
            <person name="Li F."/>
            <person name="Upadhyaya N.M."/>
            <person name="Sperschneider J."/>
            <person name="Matny O."/>
            <person name="Nguyen-Phuc H."/>
            <person name="Mago R."/>
            <person name="Raley C."/>
            <person name="Miller M.E."/>
            <person name="Silverstein K.A.T."/>
            <person name="Henningsen E."/>
            <person name="Hirsch C.D."/>
            <person name="Visser B."/>
            <person name="Pretorius Z.A."/>
            <person name="Steffenson B.J."/>
            <person name="Schwessinger B."/>
            <person name="Dodds P.N."/>
            <person name="Figueroa M."/>
        </authorList>
    </citation>
    <scope>NUCLEOTIDE SEQUENCE [LARGE SCALE GENOMIC DNA]</scope>
    <source>
        <strain evidence="1">21-0</strain>
    </source>
</reference>
<evidence type="ECO:0000313" key="1">
    <source>
        <dbReference type="EMBL" id="KAA1078113.1"/>
    </source>
</evidence>
<dbReference type="AlphaFoldDB" id="A0A5B0MP41"/>
<sequence length="128" mass="14069">MRPHGCAHAGKLEDPLGIVHFFTLEGGVRLPGPHVSSASPQGGLVGFNVDGTYMPIGWRNRSQRSSSRSSDMARKLGAKRVFQRWVNDKECLSETRGLCSRQACPPGIDNKIRLNEILPTESRLKQAS</sequence>
<dbReference type="EMBL" id="VSWC01000144">
    <property type="protein sequence ID" value="KAA1078113.1"/>
    <property type="molecule type" value="Genomic_DNA"/>
</dbReference>
<gene>
    <name evidence="1" type="ORF">PGT21_028807</name>
</gene>